<dbReference type="RefSeq" id="WP_245703967.1">
    <property type="nucleotide sequence ID" value="NZ_FNGI01000001.1"/>
</dbReference>
<gene>
    <name evidence="8" type="ORF">SAMN05661010_00691</name>
</gene>
<evidence type="ECO:0000256" key="2">
    <source>
        <dbReference type="ARBA" id="ARBA00022692"/>
    </source>
</evidence>
<protein>
    <submittedName>
        <fullName evidence="8">Translocation and assembly module TamB</fullName>
    </submittedName>
</protein>
<dbReference type="Proteomes" id="UP000198654">
    <property type="component" value="Unassembled WGS sequence"/>
</dbReference>
<dbReference type="PANTHER" id="PTHR36985">
    <property type="entry name" value="TRANSLOCATION AND ASSEMBLY MODULE SUBUNIT TAMB"/>
    <property type="match status" value="1"/>
</dbReference>
<sequence length="1426" mass="150950">MASAFRHRARVLIFLLIRLLLWLPTWLLGLVFLLLGLALSPWGTGWLISQGEQRGLLSVESVTGAPLDELTLTELSLQAGPADIRVGRLHLAWADDCLLDGKLCLDALQLEEVDVRIEETAPTTEEPPPEPASGGGLPSIAVPFPIELRALALRDVDVRMADGTRLSWQHFTTGARIAGDTLTLLPTRLVEPRLRLPTSPGQTLALAPSTVPAENELPDAEVETGNASEGASASDVKHAERDDRNEEAVASSAQAQPAVITPTADAIDAAIAVTQTPVAPSSGTSQVASDKSAEAAVPLSERERLALPEIRLPIAVVVPSLVIEDFRLEGPTSYVVGRLALSLRGRGHDIQLNSLRLDSPDADLELAASVSLRDDYPLDVDLNAQIHRPPVSGESLALTLDGSLANLSAELQASGPVSAQLEAQADVLAPTLPFQVTLNAEQIDWPLAADASGDTASSNQAEQKTEAPQATPQPNENAANEASSGESETPSAQEAEQKPDSYRVRDLVLRAEGDLTGYTAALSAAVTGTAIPEEVQLAMAGEGDLEHFQWRPLSVAVGGGALISRGEVRWTPTLDVTTTLRLDRFALDAVTDAVSGTLNGDARVHFAMGEQGWTLDVPRLAIDGTLQDRPLALDARLSGNSDMRWVIDRLRLRQGQNSLTANGRIAENMTLSGELDAPALATLLPELGGSARGSFSLGGTFEAPQLDLTLSGEALRYAENSLDSLSLEAEVAGLDDPSLDVALDVGGLNAAGQRFTRLALDLNGRLSQHRLTFSADAAPQMPLARAALVLEGDLNAARDRYRGRLLSLEVDSEQAELRLDAPMVFSANLAASSVTVEPFCLTRRQGGSLCLIEALNASAQRGDLRLALREVPMDLLAASLPEGWSAGGRTDGEIQLDWSAGGQRWSADANVQSRLALSGQDAYGQPWSLPESTLSLDLDATQARAQLNADLTLAEAGQIQLDVNVDDPAGAAALEGRLRLDDIRLSPYRTLVTGLQRLEGAINGDVSLSGDLSNPRLNGQLALDGLRAQGGDIPLEVRDGRLEIALLGDNATLQGFIAAEEGRLNIQGDARWPQPGQWQADLSLDGSETPLLVVLPAFGRLKVAPDIDIDASPELLRIRGQVRVPWGRLEVAEVPPSAVSPSSDAVIITREDEAEARREAQQDNEQAGEGADEATAQALADAGMRLDVRIEVILGPDVQLEAYGLEASLAGELQVRQGSGPVQLFGDVSLVDGRFQAFGQDLIIREGEVLFSGPASQPYLQFEAIRNPEATEDDVIAGLRVTGPAAQPSLEIFSEPAMNESRALSYLLRGRAPDDSGGADGALTSALIGLSLSRTGGAVGQLGQAFGVEELSLDAAGSGEDSQVVVSGQLTDELQVSYGVGIFSPIAELTLRYKLLQNLYLEAVSGAAQAVDLIYTFSFGRSDDLP</sequence>
<dbReference type="Pfam" id="PF04357">
    <property type="entry name" value="TamB"/>
    <property type="match status" value="1"/>
</dbReference>
<keyword evidence="4 6" id="KW-0472">Membrane</keyword>
<dbReference type="GO" id="GO:0005886">
    <property type="term" value="C:plasma membrane"/>
    <property type="evidence" value="ECO:0007669"/>
    <property type="project" value="InterPro"/>
</dbReference>
<feature type="transmembrane region" description="Helical" evidence="6">
    <location>
        <begin position="12"/>
        <end position="39"/>
    </location>
</feature>
<feature type="compositionally biased region" description="Basic and acidic residues" evidence="5">
    <location>
        <begin position="235"/>
        <end position="247"/>
    </location>
</feature>
<name>A0A1G9GEW4_9GAMM</name>
<evidence type="ECO:0000256" key="5">
    <source>
        <dbReference type="SAM" id="MobiDB-lite"/>
    </source>
</evidence>
<feature type="domain" description="Translocation and assembly module TamB C-terminal" evidence="7">
    <location>
        <begin position="1058"/>
        <end position="1419"/>
    </location>
</feature>
<dbReference type="InterPro" id="IPR007452">
    <property type="entry name" value="TamB_C"/>
</dbReference>
<proteinExistence type="predicted"/>
<accession>A0A1G9GEW4</accession>
<keyword evidence="2 6" id="KW-0812">Transmembrane</keyword>
<dbReference type="STRING" id="119000.SAMN05661010_00691"/>
<feature type="region of interest" description="Disordered" evidence="5">
    <location>
        <begin position="119"/>
        <end position="139"/>
    </location>
</feature>
<organism evidence="8 9">
    <name type="scientific">Modicisalibacter muralis</name>
    <dbReference type="NCBI Taxonomy" id="119000"/>
    <lineage>
        <taxon>Bacteria</taxon>
        <taxon>Pseudomonadati</taxon>
        <taxon>Pseudomonadota</taxon>
        <taxon>Gammaproteobacteria</taxon>
        <taxon>Oceanospirillales</taxon>
        <taxon>Halomonadaceae</taxon>
        <taxon>Modicisalibacter</taxon>
    </lineage>
</organism>
<reference evidence="8 9" key="1">
    <citation type="submission" date="2016-10" db="EMBL/GenBank/DDBJ databases">
        <authorList>
            <person name="de Groot N.N."/>
        </authorList>
    </citation>
    <scope>NUCLEOTIDE SEQUENCE [LARGE SCALE GENOMIC DNA]</scope>
    <source>
        <strain evidence="8 9">DSM 14789</strain>
    </source>
</reference>
<keyword evidence="3 6" id="KW-1133">Transmembrane helix</keyword>
<feature type="region of interest" description="Disordered" evidence="5">
    <location>
        <begin position="198"/>
        <end position="257"/>
    </location>
</feature>
<feature type="compositionally biased region" description="Basic and acidic residues" evidence="5">
    <location>
        <begin position="495"/>
        <end position="504"/>
    </location>
</feature>
<evidence type="ECO:0000313" key="9">
    <source>
        <dbReference type="Proteomes" id="UP000198654"/>
    </source>
</evidence>
<feature type="compositionally biased region" description="Polar residues" evidence="5">
    <location>
        <begin position="454"/>
        <end position="494"/>
    </location>
</feature>
<evidence type="ECO:0000256" key="3">
    <source>
        <dbReference type="ARBA" id="ARBA00022989"/>
    </source>
</evidence>
<feature type="compositionally biased region" description="Low complexity" evidence="5">
    <location>
        <begin position="1163"/>
        <end position="1172"/>
    </location>
</feature>
<evidence type="ECO:0000259" key="7">
    <source>
        <dbReference type="Pfam" id="PF04357"/>
    </source>
</evidence>
<feature type="region of interest" description="Disordered" evidence="5">
    <location>
        <begin position="450"/>
        <end position="504"/>
    </location>
</feature>
<dbReference type="GO" id="GO:0009306">
    <property type="term" value="P:protein secretion"/>
    <property type="evidence" value="ECO:0007669"/>
    <property type="project" value="InterPro"/>
</dbReference>
<keyword evidence="9" id="KW-1185">Reference proteome</keyword>
<dbReference type="GO" id="GO:0097347">
    <property type="term" value="C:TAM protein secretion complex"/>
    <property type="evidence" value="ECO:0007669"/>
    <property type="project" value="TreeGrafter"/>
</dbReference>
<feature type="region of interest" description="Disordered" evidence="5">
    <location>
        <begin position="1153"/>
        <end position="1172"/>
    </location>
</feature>
<feature type="compositionally biased region" description="Low complexity" evidence="5">
    <location>
        <begin position="248"/>
        <end position="257"/>
    </location>
</feature>
<dbReference type="PANTHER" id="PTHR36985:SF1">
    <property type="entry name" value="TRANSLOCATION AND ASSEMBLY MODULE SUBUNIT TAMB"/>
    <property type="match status" value="1"/>
</dbReference>
<evidence type="ECO:0000256" key="1">
    <source>
        <dbReference type="ARBA" id="ARBA00004167"/>
    </source>
</evidence>
<evidence type="ECO:0000313" key="8">
    <source>
        <dbReference type="EMBL" id="SDK99214.1"/>
    </source>
</evidence>
<evidence type="ECO:0000256" key="4">
    <source>
        <dbReference type="ARBA" id="ARBA00023136"/>
    </source>
</evidence>
<dbReference type="EMBL" id="FNGI01000001">
    <property type="protein sequence ID" value="SDK99214.1"/>
    <property type="molecule type" value="Genomic_DNA"/>
</dbReference>
<comment type="subcellular location">
    <subcellularLocation>
        <location evidence="1">Membrane</location>
        <topology evidence="1">Single-pass membrane protein</topology>
    </subcellularLocation>
</comment>
<evidence type="ECO:0000256" key="6">
    <source>
        <dbReference type="SAM" id="Phobius"/>
    </source>
</evidence>